<dbReference type="PANTHER" id="PTHR42250">
    <property type="entry name" value="ASCH DOMAIN-CONTAINING PROTEIN"/>
    <property type="match status" value="1"/>
</dbReference>
<evidence type="ECO:0000313" key="2">
    <source>
        <dbReference type="EMBL" id="ABO08492.1"/>
    </source>
</evidence>
<feature type="domain" description="ASCH" evidence="1">
    <location>
        <begin position="5"/>
        <end position="102"/>
    </location>
</feature>
<keyword evidence="3" id="KW-1185">Reference proteome</keyword>
<dbReference type="Gene3D" id="2.30.130.30">
    <property type="entry name" value="Hypothetical protein"/>
    <property type="match status" value="1"/>
</dbReference>
<dbReference type="eggNOG" id="arCOG00398">
    <property type="taxonomic scope" value="Archaea"/>
</dbReference>
<proteinExistence type="predicted"/>
<gene>
    <name evidence="2" type="ordered locus">Pcal_1067</name>
</gene>
<dbReference type="SMART" id="SM01022">
    <property type="entry name" value="ASCH"/>
    <property type="match status" value="1"/>
</dbReference>
<sequence length="187" mass="21101">MIRHLMMSRKYVKLLLSGKKRSTIRPGVLKVAEKVYIHSEGRIVAVAEVEEVVYKRVGELTDEDAQIDGFSSRDELVAFLKRRYPGLKDSSVVTVIKFSKVEEVDMPEDAHYGGLTPVEIATLALNKLELSRREREILKAVVETKSLRKAALKLFGTIEKRGVIRKVLRKAAAKLINGGLEEKNRDN</sequence>
<dbReference type="CDD" id="cd06552">
    <property type="entry name" value="ASCH_yqfb_like"/>
    <property type="match status" value="1"/>
</dbReference>
<dbReference type="SUPFAM" id="SSF88697">
    <property type="entry name" value="PUA domain-like"/>
    <property type="match status" value="1"/>
</dbReference>
<dbReference type="Proteomes" id="UP000001431">
    <property type="component" value="Chromosome"/>
</dbReference>
<dbReference type="InterPro" id="IPR007374">
    <property type="entry name" value="ASCH_domain"/>
</dbReference>
<accession>A3MV25</accession>
<dbReference type="KEGG" id="pcl:Pcal_1067"/>
<name>A3MV25_PYRCJ</name>
<dbReference type="RefSeq" id="WP_011849750.1">
    <property type="nucleotide sequence ID" value="NC_009073.1"/>
</dbReference>
<organism evidence="2 3">
    <name type="scientific">Pyrobaculum calidifontis (strain DSM 21063 / JCM 11548 / VA1)</name>
    <dbReference type="NCBI Taxonomy" id="410359"/>
    <lineage>
        <taxon>Archaea</taxon>
        <taxon>Thermoproteota</taxon>
        <taxon>Thermoprotei</taxon>
        <taxon>Thermoproteales</taxon>
        <taxon>Thermoproteaceae</taxon>
        <taxon>Pyrobaculum</taxon>
    </lineage>
</organism>
<dbReference type="HOGENOM" id="CLU_117042_0_0_2"/>
<dbReference type="GeneID" id="4909994"/>
<evidence type="ECO:0000259" key="1">
    <source>
        <dbReference type="SMART" id="SM01022"/>
    </source>
</evidence>
<dbReference type="PANTHER" id="PTHR42250:SF1">
    <property type="entry name" value="ASCH DOMAIN-CONTAINING PROTEIN"/>
    <property type="match status" value="1"/>
</dbReference>
<dbReference type="Pfam" id="PF04266">
    <property type="entry name" value="ASCH"/>
    <property type="match status" value="1"/>
</dbReference>
<evidence type="ECO:0000313" key="3">
    <source>
        <dbReference type="Proteomes" id="UP000001431"/>
    </source>
</evidence>
<dbReference type="EMBL" id="CP000561">
    <property type="protein sequence ID" value="ABO08492.1"/>
    <property type="molecule type" value="Genomic_DNA"/>
</dbReference>
<dbReference type="AlphaFoldDB" id="A3MV25"/>
<dbReference type="InterPro" id="IPR015947">
    <property type="entry name" value="PUA-like_sf"/>
</dbReference>
<protein>
    <recommendedName>
        <fullName evidence="1">ASCH domain-containing protein</fullName>
    </recommendedName>
</protein>
<reference evidence="2" key="1">
    <citation type="submission" date="2007-02" db="EMBL/GenBank/DDBJ databases">
        <title>Complete sequence of Pyrobaculum calidifontis JCM 11548.</title>
        <authorList>
            <consortium name="US DOE Joint Genome Institute"/>
            <person name="Copeland A."/>
            <person name="Lucas S."/>
            <person name="Lapidus A."/>
            <person name="Barry K."/>
            <person name="Glavina del Rio T."/>
            <person name="Dalin E."/>
            <person name="Tice H."/>
            <person name="Pitluck S."/>
            <person name="Chain P."/>
            <person name="Malfatti S."/>
            <person name="Shin M."/>
            <person name="Vergez L."/>
            <person name="Schmutz J."/>
            <person name="Larimer F."/>
            <person name="Land M."/>
            <person name="Hauser L."/>
            <person name="Kyrpides N."/>
            <person name="Mikhailova N."/>
            <person name="Cozen A.E."/>
            <person name="Fitz-Gibbon S.T."/>
            <person name="House C.H."/>
            <person name="Saltikov C."/>
            <person name="Lowe T.M."/>
            <person name="Richardson P."/>
        </authorList>
    </citation>
    <scope>NUCLEOTIDE SEQUENCE [LARGE SCALE GENOMIC DNA]</scope>
    <source>
        <strain evidence="2">JCM 11548</strain>
    </source>
</reference>